<keyword evidence="2" id="KW-1185">Reference proteome</keyword>
<organism evidence="1 2">
    <name type="scientific">Shewanella morhuae</name>
    <dbReference type="NCBI Taxonomy" id="365591"/>
    <lineage>
        <taxon>Bacteria</taxon>
        <taxon>Pseudomonadati</taxon>
        <taxon>Pseudomonadota</taxon>
        <taxon>Gammaproteobacteria</taxon>
        <taxon>Alteromonadales</taxon>
        <taxon>Shewanellaceae</taxon>
        <taxon>Shewanella</taxon>
    </lineage>
</organism>
<evidence type="ECO:0000313" key="2">
    <source>
        <dbReference type="Proteomes" id="UP000240506"/>
    </source>
</evidence>
<dbReference type="InterPro" id="IPR049826">
    <property type="entry name" value="Ig-like_ice"/>
</dbReference>
<dbReference type="InterPro" id="IPR013783">
    <property type="entry name" value="Ig-like_fold"/>
</dbReference>
<dbReference type="NCBIfam" id="NF012196">
    <property type="entry name" value="Ig_like_ice"/>
    <property type="match status" value="1"/>
</dbReference>
<gene>
    <name evidence="1" type="ORF">C9I43_14630</name>
</gene>
<evidence type="ECO:0008006" key="3">
    <source>
        <dbReference type="Google" id="ProtNLM"/>
    </source>
</evidence>
<dbReference type="Proteomes" id="UP000240506">
    <property type="component" value="Unassembled WGS sequence"/>
</dbReference>
<dbReference type="EMBL" id="PYSG01000002">
    <property type="protein sequence ID" value="PTA51641.1"/>
    <property type="molecule type" value="Genomic_DNA"/>
</dbReference>
<dbReference type="Gene3D" id="2.60.40.10">
    <property type="entry name" value="Immunoglobulins"/>
    <property type="match status" value="1"/>
</dbReference>
<reference evidence="1 2" key="1">
    <citation type="submission" date="2018-04" db="EMBL/GenBank/DDBJ databases">
        <title>Genomic sequence of a freshwater isolate of Shewanella morhuae.</title>
        <authorList>
            <person name="Castillo D.E."/>
            <person name="Gram L."/>
        </authorList>
    </citation>
    <scope>NUCLEOTIDE SEQUENCE [LARGE SCALE GENOMIC DNA]</scope>
    <source>
        <strain evidence="1 2">CW7</strain>
    </source>
</reference>
<evidence type="ECO:0000313" key="1">
    <source>
        <dbReference type="EMBL" id="PTA51641.1"/>
    </source>
</evidence>
<protein>
    <recommendedName>
        <fullName evidence="3">Bacterial Ig-like domain-containing protein</fullName>
    </recommendedName>
</protein>
<accession>A0ABX5HXI9</accession>
<name>A0ABX5HXI9_9GAMM</name>
<comment type="caution">
    <text evidence="1">The sequence shown here is derived from an EMBL/GenBank/DDBJ whole genome shotgun (WGS) entry which is preliminary data.</text>
</comment>
<sequence length="77" mass="7720">MYCDTVSTHTVDASASATITVDNITSDDVLNAQEAAGDVTVTGTVGGDAAIGDTVTMVINGTTYTTTVIASPLAPRL</sequence>
<proteinExistence type="predicted"/>